<accession>A0A9N9FEG3</accession>
<reference evidence="1" key="1">
    <citation type="submission" date="2021-06" db="EMBL/GenBank/DDBJ databases">
        <authorList>
            <person name="Kallberg Y."/>
            <person name="Tangrot J."/>
            <person name="Rosling A."/>
        </authorList>
    </citation>
    <scope>NUCLEOTIDE SEQUENCE</scope>
    <source>
        <strain evidence="1">MT106</strain>
    </source>
</reference>
<name>A0A9N9FEG3_9GLOM</name>
<gene>
    <name evidence="1" type="ORF">AGERDE_LOCUS5670</name>
</gene>
<evidence type="ECO:0000313" key="1">
    <source>
        <dbReference type="EMBL" id="CAG8530132.1"/>
    </source>
</evidence>
<keyword evidence="2" id="KW-1185">Reference proteome</keyword>
<sequence length="174" mass="20613">MDHWRFNKSVYVWRRSQSSDFERDIQKRRKSLMLHRPLTSACHAERRSADTEKYFGNGRSFVQTMAKSYKIEEHRSQMLEMHLKDVIGLIKRVENDDRSVATCFCTSYSGSIVYIRRWTQDAPKNFRFVVIAYRPFIAVAGSFSTRSILRFHRLHTHGTITVMPERSRVYSLLV</sequence>
<dbReference type="AlphaFoldDB" id="A0A9N9FEG3"/>
<organism evidence="1 2">
    <name type="scientific">Ambispora gerdemannii</name>
    <dbReference type="NCBI Taxonomy" id="144530"/>
    <lineage>
        <taxon>Eukaryota</taxon>
        <taxon>Fungi</taxon>
        <taxon>Fungi incertae sedis</taxon>
        <taxon>Mucoromycota</taxon>
        <taxon>Glomeromycotina</taxon>
        <taxon>Glomeromycetes</taxon>
        <taxon>Archaeosporales</taxon>
        <taxon>Ambisporaceae</taxon>
        <taxon>Ambispora</taxon>
    </lineage>
</organism>
<dbReference type="Proteomes" id="UP000789831">
    <property type="component" value="Unassembled WGS sequence"/>
</dbReference>
<comment type="caution">
    <text evidence="1">The sequence shown here is derived from an EMBL/GenBank/DDBJ whole genome shotgun (WGS) entry which is preliminary data.</text>
</comment>
<proteinExistence type="predicted"/>
<evidence type="ECO:0000313" key="2">
    <source>
        <dbReference type="Proteomes" id="UP000789831"/>
    </source>
</evidence>
<dbReference type="EMBL" id="CAJVPL010000792">
    <property type="protein sequence ID" value="CAG8530132.1"/>
    <property type="molecule type" value="Genomic_DNA"/>
</dbReference>
<protein>
    <submittedName>
        <fullName evidence="1">10987_t:CDS:1</fullName>
    </submittedName>
</protein>